<comment type="caution">
    <text evidence="3">The sequence shown here is derived from an EMBL/GenBank/DDBJ whole genome shotgun (WGS) entry which is preliminary data.</text>
</comment>
<proteinExistence type="predicted"/>
<feature type="compositionally biased region" description="Low complexity" evidence="2">
    <location>
        <begin position="29"/>
        <end position="49"/>
    </location>
</feature>
<dbReference type="Pfam" id="PF02493">
    <property type="entry name" value="MORN"/>
    <property type="match status" value="5"/>
</dbReference>
<protein>
    <recommendedName>
        <fullName evidence="5">Protein ACCUMULATION AND REPLICATION OF CHLOROPLASTS 3</fullName>
    </recommendedName>
</protein>
<evidence type="ECO:0008006" key="5">
    <source>
        <dbReference type="Google" id="ProtNLM"/>
    </source>
</evidence>
<evidence type="ECO:0000313" key="4">
    <source>
        <dbReference type="Proteomes" id="UP000324897"/>
    </source>
</evidence>
<dbReference type="SMART" id="SM00698">
    <property type="entry name" value="MORN"/>
    <property type="match status" value="4"/>
</dbReference>
<feature type="region of interest" description="Disordered" evidence="2">
    <location>
        <begin position="19"/>
        <end position="79"/>
    </location>
</feature>
<gene>
    <name evidence="3" type="ORF">EJB05_43918</name>
</gene>
<feature type="region of interest" description="Disordered" evidence="2">
    <location>
        <begin position="452"/>
        <end position="484"/>
    </location>
</feature>
<dbReference type="InterPro" id="IPR036525">
    <property type="entry name" value="Tubulin/FtsZ_GTPase_sf"/>
</dbReference>
<evidence type="ECO:0000313" key="3">
    <source>
        <dbReference type="EMBL" id="TVU10393.1"/>
    </source>
</evidence>
<dbReference type="Gene3D" id="3.40.50.1440">
    <property type="entry name" value="Tubulin/FtsZ, GTPase domain"/>
    <property type="match status" value="1"/>
</dbReference>
<dbReference type="OrthoDB" id="270720at2759"/>
<dbReference type="GO" id="GO:0009707">
    <property type="term" value="C:chloroplast outer membrane"/>
    <property type="evidence" value="ECO:0007669"/>
    <property type="project" value="TreeGrafter"/>
</dbReference>
<dbReference type="PANTHER" id="PTHR43215:SF15">
    <property type="entry name" value="PROTEIN ACCUMULATION AND REPLICATION OF CHLOROPLASTS 3, CHLOROPLASTIC"/>
    <property type="match status" value="1"/>
</dbReference>
<feature type="compositionally biased region" description="Polar residues" evidence="2">
    <location>
        <begin position="566"/>
        <end position="582"/>
    </location>
</feature>
<dbReference type="SUPFAM" id="SSF82185">
    <property type="entry name" value="Histone H3 K4-specific methyltransferase SET7/9 N-terminal domain"/>
    <property type="match status" value="1"/>
</dbReference>
<feature type="compositionally biased region" description="Polar residues" evidence="2">
    <location>
        <begin position="452"/>
        <end position="470"/>
    </location>
</feature>
<dbReference type="EMBL" id="RWGY01000039">
    <property type="protein sequence ID" value="TVU10393.1"/>
    <property type="molecule type" value="Genomic_DNA"/>
</dbReference>
<dbReference type="Proteomes" id="UP000324897">
    <property type="component" value="Chromosome 3"/>
</dbReference>
<dbReference type="AlphaFoldDB" id="A0A5J9TG51"/>
<keyword evidence="4" id="KW-1185">Reference proteome</keyword>
<accession>A0A5J9TG51</accession>
<keyword evidence="1" id="KW-0677">Repeat</keyword>
<name>A0A5J9TG51_9POAL</name>
<feature type="region of interest" description="Disordered" evidence="2">
    <location>
        <begin position="560"/>
        <end position="582"/>
    </location>
</feature>
<evidence type="ECO:0000256" key="2">
    <source>
        <dbReference type="SAM" id="MobiDB-lite"/>
    </source>
</evidence>
<dbReference type="Gene3D" id="2.20.110.10">
    <property type="entry name" value="Histone H3 K4-specific methyltransferase SET7/9 N-terminal domain"/>
    <property type="match status" value="2"/>
</dbReference>
<dbReference type="GO" id="GO:0010020">
    <property type="term" value="P:chloroplast fission"/>
    <property type="evidence" value="ECO:0007669"/>
    <property type="project" value="TreeGrafter"/>
</dbReference>
<feature type="compositionally biased region" description="Basic residues" evidence="2">
    <location>
        <begin position="66"/>
        <end position="79"/>
    </location>
</feature>
<dbReference type="GO" id="GO:0005829">
    <property type="term" value="C:cytosol"/>
    <property type="evidence" value="ECO:0007669"/>
    <property type="project" value="TreeGrafter"/>
</dbReference>
<evidence type="ECO:0000256" key="1">
    <source>
        <dbReference type="ARBA" id="ARBA00022737"/>
    </source>
</evidence>
<dbReference type="PANTHER" id="PTHR43215">
    <property type="entry name" value="RADIAL SPOKE HEAD 1 HOMOLOG"/>
    <property type="match status" value="1"/>
</dbReference>
<sequence length="787" mass="86993">MARPCKLQASPLARRLRQRLTGRQHARNSTADSLTASAAHTSSSPMAASVRGLALPPPLASPCTSSRRHAPVPRGRSSRNRRCVLEVRAAVVEAEGGSRQPEPVEVVGVGSRKDAIIDFCLGSRTLSSTPIRFWTVNVMDNSKVQLLQKGHGTESVFRDLEGPLFFNPCPPAVILVSSAGQDADHITAMKLLNAVKSAGKLAASIFLKPFCFEGQRRQLEASDLIGKLQTCSNFHIVIEADSLLETEVETLAEALESANNAVLSTISMISIMMSGYNQMFWSSLSAQIREVDPEEVGKLLRSYGEARVGFGAGYNIQSAIKQAVFHCPFLRGGIKDLNNVVFLSLTTARILSESDMTSTLHIFRRVTGFTKDIIFSRNSEPDLEPKLIVVSLLTIRNHHDENVAPVKEGFLSSLASHFPFISSLMGGDIPEQEQARSKLSYYQLSDNESSSAERNFSQLSNDSADATVSRSVPREMEDVKSDRNGRIQPESLETNFLVAEEICQDDNREHLGSQQEHNFWSDSPGFGIAQLWAKERTTAKGSSQNHEIDIITHPVGVKSSEVQDDNAPNTQPVTPDTGTTVATGNPAFGVSFSDVHFEKVMDMCSSAVTFLRGRMDKSRKRGTIASRAALMLDAEREAEKTWSPIVEIRYGGGTYRGRCQEGVPEGKGRLTFSDGSFYDGLWRYGKRSGLGTLFHSNGDVYHGTWRDDLIHGKGWYYFHSGDRWFANFWKGKANGEGRFYAKDGSIFFGHFQNGWRHGETLLVDANGSRWIEVWDEGVLIHRTKMKK</sequence>
<feature type="compositionally biased region" description="Basic and acidic residues" evidence="2">
    <location>
        <begin position="472"/>
        <end position="484"/>
    </location>
</feature>
<feature type="non-terminal residue" evidence="3">
    <location>
        <position position="1"/>
    </location>
</feature>
<organism evidence="3 4">
    <name type="scientific">Eragrostis curvula</name>
    <name type="common">weeping love grass</name>
    <dbReference type="NCBI Taxonomy" id="38414"/>
    <lineage>
        <taxon>Eukaryota</taxon>
        <taxon>Viridiplantae</taxon>
        <taxon>Streptophyta</taxon>
        <taxon>Embryophyta</taxon>
        <taxon>Tracheophyta</taxon>
        <taxon>Spermatophyta</taxon>
        <taxon>Magnoliopsida</taxon>
        <taxon>Liliopsida</taxon>
        <taxon>Poales</taxon>
        <taxon>Poaceae</taxon>
        <taxon>PACMAD clade</taxon>
        <taxon>Chloridoideae</taxon>
        <taxon>Eragrostideae</taxon>
        <taxon>Eragrostidinae</taxon>
        <taxon>Eragrostis</taxon>
    </lineage>
</organism>
<dbReference type="SUPFAM" id="SSF52490">
    <property type="entry name" value="Tubulin nucleotide-binding domain-like"/>
    <property type="match status" value="1"/>
</dbReference>
<reference evidence="3 4" key="1">
    <citation type="journal article" date="2019" name="Sci. Rep.">
        <title>A high-quality genome of Eragrostis curvula grass provides insights into Poaceae evolution and supports new strategies to enhance forage quality.</title>
        <authorList>
            <person name="Carballo J."/>
            <person name="Santos B.A.C.M."/>
            <person name="Zappacosta D."/>
            <person name="Garbus I."/>
            <person name="Selva J.P."/>
            <person name="Gallo C.A."/>
            <person name="Diaz A."/>
            <person name="Albertini E."/>
            <person name="Caccamo M."/>
            <person name="Echenique V."/>
        </authorList>
    </citation>
    <scope>NUCLEOTIDE SEQUENCE [LARGE SCALE GENOMIC DNA]</scope>
    <source>
        <strain evidence="4">cv. Victoria</strain>
        <tissue evidence="3">Leaf</tissue>
    </source>
</reference>
<dbReference type="Gramene" id="TVU10393">
    <property type="protein sequence ID" value="TVU10393"/>
    <property type="gene ID" value="EJB05_43918"/>
</dbReference>
<dbReference type="InterPro" id="IPR003409">
    <property type="entry name" value="MORN"/>
</dbReference>